<name>A0A4P9XNT6_9FUNG</name>
<evidence type="ECO:0000256" key="1">
    <source>
        <dbReference type="ARBA" id="ARBA00011031"/>
    </source>
</evidence>
<dbReference type="SUPFAM" id="SSF56112">
    <property type="entry name" value="Protein kinase-like (PK-like)"/>
    <property type="match status" value="1"/>
</dbReference>
<comment type="similarity">
    <text evidence="1">Belongs to the PI3/PI4-kinase family.</text>
</comment>
<dbReference type="GO" id="GO:2000243">
    <property type="term" value="P:positive regulation of reproductive process"/>
    <property type="evidence" value="ECO:0007669"/>
    <property type="project" value="UniProtKB-ARBA"/>
</dbReference>
<evidence type="ECO:0000256" key="10">
    <source>
        <dbReference type="ARBA" id="ARBA00048679"/>
    </source>
</evidence>
<dbReference type="InterPro" id="IPR018936">
    <property type="entry name" value="PI3/4_kinase_CS"/>
</dbReference>
<dbReference type="InterPro" id="IPR036738">
    <property type="entry name" value="FRB_sf"/>
</dbReference>
<dbReference type="Gene3D" id="3.30.1010.10">
    <property type="entry name" value="Phosphatidylinositol 3-kinase Catalytic Subunit, Chain A, domain 4"/>
    <property type="match status" value="1"/>
</dbReference>
<evidence type="ECO:0000256" key="5">
    <source>
        <dbReference type="ARBA" id="ARBA00022741"/>
    </source>
</evidence>
<keyword evidence="5" id="KW-0547">Nucleotide-binding</keyword>
<comment type="catalytic activity">
    <reaction evidence="9">
        <text>L-threonyl-[protein] + ATP = O-phospho-L-threonyl-[protein] + ADP + H(+)</text>
        <dbReference type="Rhea" id="RHEA:46608"/>
        <dbReference type="Rhea" id="RHEA-COMP:11060"/>
        <dbReference type="Rhea" id="RHEA-COMP:11605"/>
        <dbReference type="ChEBI" id="CHEBI:15378"/>
        <dbReference type="ChEBI" id="CHEBI:30013"/>
        <dbReference type="ChEBI" id="CHEBI:30616"/>
        <dbReference type="ChEBI" id="CHEBI:61977"/>
        <dbReference type="ChEBI" id="CHEBI:456216"/>
        <dbReference type="EC" id="2.7.11.1"/>
    </reaction>
</comment>
<dbReference type="Pfam" id="PF23593">
    <property type="entry name" value="HEAT_ATR"/>
    <property type="match status" value="1"/>
</dbReference>
<dbReference type="InterPro" id="IPR036940">
    <property type="entry name" value="PI3/4_kinase_cat_sf"/>
</dbReference>
<reference evidence="15" key="1">
    <citation type="journal article" date="2018" name="Nat. Microbiol.">
        <title>Leveraging single-cell genomics to expand the fungal tree of life.</title>
        <authorList>
            <person name="Ahrendt S.R."/>
            <person name="Quandt C.A."/>
            <person name="Ciobanu D."/>
            <person name="Clum A."/>
            <person name="Salamov A."/>
            <person name="Andreopoulos B."/>
            <person name="Cheng J.F."/>
            <person name="Woyke T."/>
            <person name="Pelin A."/>
            <person name="Henrissat B."/>
            <person name="Reynolds N.K."/>
            <person name="Benny G.L."/>
            <person name="Smith M.E."/>
            <person name="James T.Y."/>
            <person name="Grigoriev I.V."/>
        </authorList>
    </citation>
    <scope>NUCLEOTIDE SEQUENCE [LARGE SCALE GENOMIC DNA]</scope>
    <source>
        <strain evidence="15">RSA 1356</strain>
    </source>
</reference>
<evidence type="ECO:0000256" key="7">
    <source>
        <dbReference type="ARBA" id="ARBA00022840"/>
    </source>
</evidence>
<dbReference type="PROSITE" id="PS00916">
    <property type="entry name" value="PI3_4_KINASE_2"/>
    <property type="match status" value="1"/>
</dbReference>
<dbReference type="PANTHER" id="PTHR11139:SF9">
    <property type="entry name" value="SERINE_THREONINE-PROTEIN KINASE MTOR"/>
    <property type="match status" value="1"/>
</dbReference>
<dbReference type="GO" id="GO:0016242">
    <property type="term" value="P:negative regulation of macroautophagy"/>
    <property type="evidence" value="ECO:0007669"/>
    <property type="project" value="TreeGrafter"/>
</dbReference>
<dbReference type="InterPro" id="IPR026683">
    <property type="entry name" value="TOR_cat"/>
</dbReference>
<feature type="domain" description="PI3K/PI4K catalytic" evidence="11">
    <location>
        <begin position="270"/>
        <end position="593"/>
    </location>
</feature>
<dbReference type="SMART" id="SM00146">
    <property type="entry name" value="PI3Kc"/>
    <property type="match status" value="1"/>
</dbReference>
<dbReference type="InterPro" id="IPR057564">
    <property type="entry name" value="HEAT_ATR"/>
</dbReference>
<keyword evidence="4" id="KW-0677">Repeat</keyword>
<dbReference type="GO" id="GO:0044877">
    <property type="term" value="F:protein-containing complex binding"/>
    <property type="evidence" value="ECO:0007669"/>
    <property type="project" value="InterPro"/>
</dbReference>
<evidence type="ECO:0000256" key="8">
    <source>
        <dbReference type="ARBA" id="ARBA00023306"/>
    </source>
</evidence>
<dbReference type="Gene3D" id="1.10.1070.11">
    <property type="entry name" value="Phosphatidylinositol 3-/4-kinase, catalytic domain"/>
    <property type="match status" value="1"/>
</dbReference>
<dbReference type="GO" id="GO:0031931">
    <property type="term" value="C:TORC1 complex"/>
    <property type="evidence" value="ECO:0007669"/>
    <property type="project" value="TreeGrafter"/>
</dbReference>
<protein>
    <recommendedName>
        <fullName evidence="2">non-specific serine/threonine protein kinase</fullName>
        <ecNumber evidence="2">2.7.11.1</ecNumber>
    </recommendedName>
</protein>
<accession>A0A4P9XNT6</accession>
<keyword evidence="6 14" id="KW-0418">Kinase</keyword>
<evidence type="ECO:0000256" key="6">
    <source>
        <dbReference type="ARBA" id="ARBA00022777"/>
    </source>
</evidence>
<dbReference type="GO" id="GO:0010605">
    <property type="term" value="P:negative regulation of macromolecule metabolic process"/>
    <property type="evidence" value="ECO:0007669"/>
    <property type="project" value="UniProtKB-ARBA"/>
</dbReference>
<gene>
    <name evidence="14" type="ORF">THASP1DRAFT_17850</name>
</gene>
<feature type="non-terminal residue" evidence="14">
    <location>
        <position position="1"/>
    </location>
</feature>
<dbReference type="FunFam" id="1.10.1070.11:FF:000007">
    <property type="entry name" value="Serine/threonine-protein kinase TOR"/>
    <property type="match status" value="1"/>
</dbReference>
<evidence type="ECO:0000259" key="11">
    <source>
        <dbReference type="PROSITE" id="PS50290"/>
    </source>
</evidence>
<dbReference type="Proteomes" id="UP000271241">
    <property type="component" value="Unassembled WGS sequence"/>
</dbReference>
<dbReference type="SUPFAM" id="SSF47212">
    <property type="entry name" value="FKBP12-rapamycin-binding domain of FKBP-rapamycin-associated protein (FRAP)"/>
    <property type="match status" value="1"/>
</dbReference>
<dbReference type="EMBL" id="KZ992796">
    <property type="protein sequence ID" value="RKP06910.1"/>
    <property type="molecule type" value="Genomic_DNA"/>
</dbReference>
<dbReference type="Gene3D" id="1.20.120.150">
    <property type="entry name" value="FKBP12-rapamycin binding domain"/>
    <property type="match status" value="1"/>
</dbReference>
<dbReference type="PROSITE" id="PS51190">
    <property type="entry name" value="FATC"/>
    <property type="match status" value="1"/>
</dbReference>
<dbReference type="GO" id="GO:0045787">
    <property type="term" value="P:positive regulation of cell cycle"/>
    <property type="evidence" value="ECO:0007669"/>
    <property type="project" value="UniProtKB-ARBA"/>
</dbReference>
<dbReference type="GO" id="GO:0038202">
    <property type="term" value="P:TORC1 signaling"/>
    <property type="evidence" value="ECO:0007669"/>
    <property type="project" value="TreeGrafter"/>
</dbReference>
<keyword evidence="8" id="KW-0131">Cell cycle</keyword>
<evidence type="ECO:0000313" key="15">
    <source>
        <dbReference type="Proteomes" id="UP000271241"/>
    </source>
</evidence>
<dbReference type="PROSITE" id="PS50290">
    <property type="entry name" value="PI3_4_KINASE_3"/>
    <property type="match status" value="1"/>
</dbReference>
<dbReference type="SMART" id="SM01343">
    <property type="entry name" value="FATC"/>
    <property type="match status" value="1"/>
</dbReference>
<dbReference type="EC" id="2.7.11.1" evidence="2"/>
<evidence type="ECO:0000256" key="2">
    <source>
        <dbReference type="ARBA" id="ARBA00012513"/>
    </source>
</evidence>
<keyword evidence="15" id="KW-1185">Reference proteome</keyword>
<dbReference type="OrthoDB" id="381190at2759"/>
<dbReference type="GO" id="GO:0005524">
    <property type="term" value="F:ATP binding"/>
    <property type="evidence" value="ECO:0007669"/>
    <property type="project" value="UniProtKB-KW"/>
</dbReference>
<dbReference type="PANTHER" id="PTHR11139">
    <property type="entry name" value="ATAXIA TELANGIECTASIA MUTATED ATM -RELATED"/>
    <property type="match status" value="1"/>
</dbReference>
<evidence type="ECO:0000259" key="12">
    <source>
        <dbReference type="PROSITE" id="PS51189"/>
    </source>
</evidence>
<dbReference type="FunFam" id="1.20.120.150:FF:000001">
    <property type="entry name" value="Serine/threonine-protein kinase TOR"/>
    <property type="match status" value="1"/>
</dbReference>
<evidence type="ECO:0000259" key="13">
    <source>
        <dbReference type="PROSITE" id="PS51190"/>
    </source>
</evidence>
<dbReference type="PROSITE" id="PS51189">
    <property type="entry name" value="FAT"/>
    <property type="match status" value="1"/>
</dbReference>
<dbReference type="GO" id="GO:0005634">
    <property type="term" value="C:nucleus"/>
    <property type="evidence" value="ECO:0007669"/>
    <property type="project" value="TreeGrafter"/>
</dbReference>
<evidence type="ECO:0000256" key="4">
    <source>
        <dbReference type="ARBA" id="ARBA00022737"/>
    </source>
</evidence>
<dbReference type="FunFam" id="3.30.1010.10:FF:000004">
    <property type="entry name" value="Serine/threonine-protein kinase TOR"/>
    <property type="match status" value="1"/>
</dbReference>
<dbReference type="GO" id="GO:0045893">
    <property type="term" value="P:positive regulation of DNA-templated transcription"/>
    <property type="evidence" value="ECO:0007669"/>
    <property type="project" value="UniProtKB-ARBA"/>
</dbReference>
<keyword evidence="3" id="KW-0808">Transferase</keyword>
<dbReference type="Pfam" id="PF02260">
    <property type="entry name" value="FATC"/>
    <property type="match status" value="1"/>
</dbReference>
<feature type="domain" description="FATC" evidence="13">
    <location>
        <begin position="603"/>
        <end position="631"/>
    </location>
</feature>
<dbReference type="AlphaFoldDB" id="A0A4P9XNT6"/>
<keyword evidence="7" id="KW-0067">ATP-binding</keyword>
<evidence type="ECO:0000256" key="3">
    <source>
        <dbReference type="ARBA" id="ARBA00022679"/>
    </source>
</evidence>
<evidence type="ECO:0000313" key="14">
    <source>
        <dbReference type="EMBL" id="RKP06910.1"/>
    </source>
</evidence>
<dbReference type="GO" id="GO:0004674">
    <property type="term" value="F:protein serine/threonine kinase activity"/>
    <property type="evidence" value="ECO:0007669"/>
    <property type="project" value="UniProtKB-EC"/>
</dbReference>
<dbReference type="InterPro" id="IPR009076">
    <property type="entry name" value="FRB_dom"/>
</dbReference>
<sequence>GFFRSLALASNNSLQDTLRLLTLWFKFGYQPEVSAAINEGFSTVSIDTWLEVIPQLIARIHAPSPTVRRLIHQLLSDVGRQHPQALVYSLTVASKSQSATRKRAAISIMDKMRVHRPNMVEQALLVSQELIRVSILWHEMWHEGLEEASRLYFGDHNIDGMFSVLAPLHAMMERGPETLREISFNQAFGRDLQEAHELCHRYQQTFDGKNLNEAWELYYQVFRRITKQLPQLITLELQYVSPKLLQAKDLEIAVPGTYKSDEPVVTISSFAPTLTVITSKQRPRKLSLKGSDGKDYQYLLKGHEDLRQDERVMQLFGLVNTLLQVDPETFKRHLSIRRYAVIPLSPNSGLIGWVPHTDTLHTLIRDYRESKKILLNIEHRLMLQMAPDYDNLTLLQKVEVFEYALENTTGQDLYRVLWLKSRNSESWLERRTNYTRSLAVMSMVGYILGLGDRHPSNLMLERYTGKVVHIDFGDCFEVAMHREKFPERIPFRLTRMLVNAMEVSGIEGNFRTTCENVMRVLRENKESLMAVLEAFVYDPLINWRLMTNPSPRQGKHCTTRYLYCTSQCSFHCLQTHAFNNPEALNERAVNVITRVSKKLTGNTTLDVTDQVEKLIQQARSPENLCQCYIGW</sequence>
<comment type="catalytic activity">
    <reaction evidence="10">
        <text>L-seryl-[protein] + ATP = O-phospho-L-seryl-[protein] + ADP + H(+)</text>
        <dbReference type="Rhea" id="RHEA:17989"/>
        <dbReference type="Rhea" id="RHEA-COMP:9863"/>
        <dbReference type="Rhea" id="RHEA-COMP:11604"/>
        <dbReference type="ChEBI" id="CHEBI:15378"/>
        <dbReference type="ChEBI" id="CHEBI:29999"/>
        <dbReference type="ChEBI" id="CHEBI:30616"/>
        <dbReference type="ChEBI" id="CHEBI:83421"/>
        <dbReference type="ChEBI" id="CHEBI:456216"/>
        <dbReference type="EC" id="2.7.11.1"/>
    </reaction>
</comment>
<dbReference type="CDD" id="cd05169">
    <property type="entry name" value="PIKKc_TOR"/>
    <property type="match status" value="1"/>
</dbReference>
<proteinExistence type="inferred from homology"/>
<dbReference type="InterPro" id="IPR003152">
    <property type="entry name" value="FATC_dom"/>
</dbReference>
<feature type="domain" description="FAT" evidence="12">
    <location>
        <begin position="1"/>
        <end position="96"/>
    </location>
</feature>
<dbReference type="STRING" id="78915.A0A4P9XNT6"/>
<dbReference type="InterPro" id="IPR014009">
    <property type="entry name" value="PIK_FAT"/>
</dbReference>
<dbReference type="GO" id="GO:0005737">
    <property type="term" value="C:cytoplasm"/>
    <property type="evidence" value="ECO:0007669"/>
    <property type="project" value="TreeGrafter"/>
</dbReference>
<dbReference type="GO" id="GO:0045930">
    <property type="term" value="P:negative regulation of mitotic cell cycle"/>
    <property type="evidence" value="ECO:0007669"/>
    <property type="project" value="UniProtKB-ARBA"/>
</dbReference>
<dbReference type="GO" id="GO:0031932">
    <property type="term" value="C:TORC2 complex"/>
    <property type="evidence" value="ECO:0007669"/>
    <property type="project" value="TreeGrafter"/>
</dbReference>
<dbReference type="InterPro" id="IPR011009">
    <property type="entry name" value="Kinase-like_dom_sf"/>
</dbReference>
<dbReference type="Pfam" id="PF08771">
    <property type="entry name" value="FRB_dom"/>
    <property type="match status" value="1"/>
</dbReference>
<dbReference type="PROSITE" id="PS00915">
    <property type="entry name" value="PI3_4_KINASE_1"/>
    <property type="match status" value="1"/>
</dbReference>
<dbReference type="InterPro" id="IPR000403">
    <property type="entry name" value="PI3/4_kinase_cat_dom"/>
</dbReference>
<dbReference type="InterPro" id="IPR050517">
    <property type="entry name" value="DDR_Repair_Kinase"/>
</dbReference>
<evidence type="ECO:0000256" key="9">
    <source>
        <dbReference type="ARBA" id="ARBA00047899"/>
    </source>
</evidence>
<dbReference type="Pfam" id="PF00454">
    <property type="entry name" value="PI3_PI4_kinase"/>
    <property type="match status" value="1"/>
</dbReference>
<dbReference type="SMART" id="SM01345">
    <property type="entry name" value="Rapamycin_bind"/>
    <property type="match status" value="1"/>
</dbReference>
<organism evidence="14 15">
    <name type="scientific">Thamnocephalis sphaerospora</name>
    <dbReference type="NCBI Taxonomy" id="78915"/>
    <lineage>
        <taxon>Eukaryota</taxon>
        <taxon>Fungi</taxon>
        <taxon>Fungi incertae sedis</taxon>
        <taxon>Zoopagomycota</taxon>
        <taxon>Zoopagomycotina</taxon>
        <taxon>Zoopagomycetes</taxon>
        <taxon>Zoopagales</taxon>
        <taxon>Sigmoideomycetaceae</taxon>
        <taxon>Thamnocephalis</taxon>
    </lineage>
</organism>